<protein>
    <submittedName>
        <fullName evidence="1">Uncharacterized protein</fullName>
    </submittedName>
</protein>
<name>A0ABN9XJ74_9DINO</name>
<reference evidence="1" key="1">
    <citation type="submission" date="2023-10" db="EMBL/GenBank/DDBJ databases">
        <authorList>
            <person name="Chen Y."/>
            <person name="Shah S."/>
            <person name="Dougan E. K."/>
            <person name="Thang M."/>
            <person name="Chan C."/>
        </authorList>
    </citation>
    <scope>NUCLEOTIDE SEQUENCE [LARGE SCALE GENOMIC DNA]</scope>
</reference>
<organism evidence="1 2">
    <name type="scientific">Prorocentrum cordatum</name>
    <dbReference type="NCBI Taxonomy" id="2364126"/>
    <lineage>
        <taxon>Eukaryota</taxon>
        <taxon>Sar</taxon>
        <taxon>Alveolata</taxon>
        <taxon>Dinophyceae</taxon>
        <taxon>Prorocentrales</taxon>
        <taxon>Prorocentraceae</taxon>
        <taxon>Prorocentrum</taxon>
    </lineage>
</organism>
<dbReference type="EMBL" id="CAUYUJ010020681">
    <property type="protein sequence ID" value="CAK0899851.1"/>
    <property type="molecule type" value="Genomic_DNA"/>
</dbReference>
<proteinExistence type="predicted"/>
<keyword evidence="2" id="KW-1185">Reference proteome</keyword>
<evidence type="ECO:0000313" key="2">
    <source>
        <dbReference type="Proteomes" id="UP001189429"/>
    </source>
</evidence>
<gene>
    <name evidence="1" type="ORF">PCOR1329_LOCUS77283</name>
</gene>
<dbReference type="Proteomes" id="UP001189429">
    <property type="component" value="Unassembled WGS sequence"/>
</dbReference>
<sequence>MRGSTIEKVVRVLWPSATLFPWLFRSAFDVMRAREHRPDWESDVARALNELGGYQDTLASEPVGGGTDGASPAQFRPLVHDLGLSHVRECVARWGQPPADLTCRGAFRELQASHSYQGSPVSVALLNLDLLSLPAAGMPQDLGGLVENDRDEVQKFVEDYLLPKDQ</sequence>
<comment type="caution">
    <text evidence="1">The sequence shown here is derived from an EMBL/GenBank/DDBJ whole genome shotgun (WGS) entry which is preliminary data.</text>
</comment>
<evidence type="ECO:0000313" key="1">
    <source>
        <dbReference type="EMBL" id="CAK0899851.1"/>
    </source>
</evidence>
<feature type="non-terminal residue" evidence="1">
    <location>
        <position position="166"/>
    </location>
</feature>
<accession>A0ABN9XJ74</accession>